<dbReference type="RefSeq" id="WP_189006143.1">
    <property type="nucleotide sequence ID" value="NZ_BMPP01000005.1"/>
</dbReference>
<comment type="caution">
    <text evidence="8">The sequence shown here is derived from an EMBL/GenBank/DDBJ whole genome shotgun (WGS) entry which is preliminary data.</text>
</comment>
<keyword evidence="4 7" id="KW-0812">Transmembrane</keyword>
<evidence type="ECO:0000256" key="3">
    <source>
        <dbReference type="ARBA" id="ARBA00022475"/>
    </source>
</evidence>
<dbReference type="PANTHER" id="PTHR33452">
    <property type="entry name" value="OXIDOREDUCTASE CATD-RELATED"/>
    <property type="match status" value="1"/>
</dbReference>
<gene>
    <name evidence="8" type="ORF">GCM10008955_15250</name>
</gene>
<proteinExistence type="inferred from homology"/>
<dbReference type="InterPro" id="IPR051907">
    <property type="entry name" value="DoxX-like_oxidoreductase"/>
</dbReference>
<evidence type="ECO:0000256" key="6">
    <source>
        <dbReference type="ARBA" id="ARBA00023136"/>
    </source>
</evidence>
<reference evidence="9" key="1">
    <citation type="journal article" date="2019" name="Int. J. Syst. Evol. Microbiol.">
        <title>The Global Catalogue of Microorganisms (GCM) 10K type strain sequencing project: providing services to taxonomists for standard genome sequencing and annotation.</title>
        <authorList>
            <consortium name="The Broad Institute Genomics Platform"/>
            <consortium name="The Broad Institute Genome Sequencing Center for Infectious Disease"/>
            <person name="Wu L."/>
            <person name="Ma J."/>
        </authorList>
    </citation>
    <scope>NUCLEOTIDE SEQUENCE [LARGE SCALE GENOMIC DNA]</scope>
    <source>
        <strain evidence="9">JCM 30331</strain>
    </source>
</reference>
<protein>
    <submittedName>
        <fullName evidence="8">Quinol oxidase</fullName>
    </submittedName>
</protein>
<name>A0ABQ2ESK0_9DEIO</name>
<evidence type="ECO:0000256" key="1">
    <source>
        <dbReference type="ARBA" id="ARBA00004651"/>
    </source>
</evidence>
<feature type="transmembrane region" description="Helical" evidence="7">
    <location>
        <begin position="88"/>
        <end position="108"/>
    </location>
</feature>
<keyword evidence="5 7" id="KW-1133">Transmembrane helix</keyword>
<dbReference type="PANTHER" id="PTHR33452:SF1">
    <property type="entry name" value="INNER MEMBRANE PROTEIN YPHA-RELATED"/>
    <property type="match status" value="1"/>
</dbReference>
<sequence>MTTRTTASLPTAHRIDLALALLRVAIGAIFIAHGFQKFFLYTLPGTTQAFTQMGVPLPGLVAPLVATLELLGGVALVAGLLTRPVAGLLALVMLSALVLVHLPAGFLGAGGMEFPLALVAATVALALSGAGRYALDHVLARHQ</sequence>
<evidence type="ECO:0000313" key="9">
    <source>
        <dbReference type="Proteomes" id="UP000647587"/>
    </source>
</evidence>
<evidence type="ECO:0000256" key="2">
    <source>
        <dbReference type="ARBA" id="ARBA00006679"/>
    </source>
</evidence>
<feature type="transmembrane region" description="Helical" evidence="7">
    <location>
        <begin position="20"/>
        <end position="40"/>
    </location>
</feature>
<accession>A0ABQ2ESK0</accession>
<evidence type="ECO:0000256" key="4">
    <source>
        <dbReference type="ARBA" id="ARBA00022692"/>
    </source>
</evidence>
<evidence type="ECO:0000256" key="5">
    <source>
        <dbReference type="ARBA" id="ARBA00022989"/>
    </source>
</evidence>
<comment type="similarity">
    <text evidence="2">Belongs to the DoxX family.</text>
</comment>
<comment type="subcellular location">
    <subcellularLocation>
        <location evidence="1">Cell membrane</location>
        <topology evidence="1">Multi-pass membrane protein</topology>
    </subcellularLocation>
</comment>
<dbReference type="Proteomes" id="UP000647587">
    <property type="component" value="Unassembled WGS sequence"/>
</dbReference>
<dbReference type="Pfam" id="PF07681">
    <property type="entry name" value="DoxX"/>
    <property type="match status" value="1"/>
</dbReference>
<keyword evidence="6 7" id="KW-0472">Membrane</keyword>
<evidence type="ECO:0000313" key="8">
    <source>
        <dbReference type="EMBL" id="GGK22732.1"/>
    </source>
</evidence>
<organism evidence="8 9">
    <name type="scientific">Deinococcus malanensis</name>
    <dbReference type="NCBI Taxonomy" id="1706855"/>
    <lineage>
        <taxon>Bacteria</taxon>
        <taxon>Thermotogati</taxon>
        <taxon>Deinococcota</taxon>
        <taxon>Deinococci</taxon>
        <taxon>Deinococcales</taxon>
        <taxon>Deinococcaceae</taxon>
        <taxon>Deinococcus</taxon>
    </lineage>
</organism>
<feature type="transmembrane region" description="Helical" evidence="7">
    <location>
        <begin position="114"/>
        <end position="135"/>
    </location>
</feature>
<feature type="transmembrane region" description="Helical" evidence="7">
    <location>
        <begin position="60"/>
        <end position="81"/>
    </location>
</feature>
<evidence type="ECO:0000256" key="7">
    <source>
        <dbReference type="SAM" id="Phobius"/>
    </source>
</evidence>
<keyword evidence="9" id="KW-1185">Reference proteome</keyword>
<dbReference type="EMBL" id="BMPP01000005">
    <property type="protein sequence ID" value="GGK22732.1"/>
    <property type="molecule type" value="Genomic_DNA"/>
</dbReference>
<dbReference type="InterPro" id="IPR032808">
    <property type="entry name" value="DoxX"/>
</dbReference>
<keyword evidence="3" id="KW-1003">Cell membrane</keyword>